<dbReference type="Proteomes" id="UP000694920">
    <property type="component" value="Unplaced"/>
</dbReference>
<feature type="compositionally biased region" description="Acidic residues" evidence="1">
    <location>
        <begin position="91"/>
        <end position="100"/>
    </location>
</feature>
<keyword evidence="2" id="KW-1185">Reference proteome</keyword>
<feature type="region of interest" description="Disordered" evidence="1">
    <location>
        <begin position="1"/>
        <end position="108"/>
    </location>
</feature>
<gene>
    <name evidence="3" type="primary">LOC107264554</name>
</gene>
<proteinExistence type="predicted"/>
<evidence type="ECO:0000313" key="3">
    <source>
        <dbReference type="RefSeq" id="XP_015588419.1"/>
    </source>
</evidence>
<protein>
    <submittedName>
        <fullName evidence="3">Uncharacterized protein LOC107264554</fullName>
    </submittedName>
</protein>
<dbReference type="KEGG" id="ccin:107264554"/>
<dbReference type="RefSeq" id="XP_015588419.1">
    <property type="nucleotide sequence ID" value="XM_015732933.2"/>
</dbReference>
<organism evidence="2 3">
    <name type="scientific">Cephus cinctus</name>
    <name type="common">Wheat stem sawfly</name>
    <dbReference type="NCBI Taxonomy" id="211228"/>
    <lineage>
        <taxon>Eukaryota</taxon>
        <taxon>Metazoa</taxon>
        <taxon>Ecdysozoa</taxon>
        <taxon>Arthropoda</taxon>
        <taxon>Hexapoda</taxon>
        <taxon>Insecta</taxon>
        <taxon>Pterygota</taxon>
        <taxon>Neoptera</taxon>
        <taxon>Endopterygota</taxon>
        <taxon>Hymenoptera</taxon>
        <taxon>Cephoidea</taxon>
        <taxon>Cephidae</taxon>
        <taxon>Cephus</taxon>
    </lineage>
</organism>
<evidence type="ECO:0000256" key="1">
    <source>
        <dbReference type="SAM" id="MobiDB-lite"/>
    </source>
</evidence>
<feature type="compositionally biased region" description="Basic and acidic residues" evidence="1">
    <location>
        <begin position="73"/>
        <end position="90"/>
    </location>
</feature>
<dbReference type="GeneID" id="107264554"/>
<feature type="compositionally biased region" description="Polar residues" evidence="1">
    <location>
        <begin position="1"/>
        <end position="22"/>
    </location>
</feature>
<dbReference type="AlphaFoldDB" id="A0AAJ7FEX2"/>
<feature type="compositionally biased region" description="Basic and acidic residues" evidence="1">
    <location>
        <begin position="57"/>
        <end position="66"/>
    </location>
</feature>
<accession>A0AAJ7FEX2</accession>
<evidence type="ECO:0000313" key="2">
    <source>
        <dbReference type="Proteomes" id="UP000694920"/>
    </source>
</evidence>
<sequence length="141" mass="15882">MDVTFQSPFYFSNFQPSTNVISSPLEDNGSLNSEHPMPKTDTSTVRFNLEAVGNPGARKEPGRPPRDSLNVARKTDRSRGYEVRGSPDRADETDETDETDGQWQRRDAGRVIGYPLSGKADAHNKYLFSFRFVVKIIRLVT</sequence>
<reference evidence="3" key="1">
    <citation type="submission" date="2025-08" db="UniProtKB">
        <authorList>
            <consortium name="RefSeq"/>
        </authorList>
    </citation>
    <scope>IDENTIFICATION</scope>
</reference>
<name>A0AAJ7FEX2_CEPCN</name>